<dbReference type="EMBL" id="KZ110593">
    <property type="protein sequence ID" value="OSX64928.1"/>
    <property type="molecule type" value="Genomic_DNA"/>
</dbReference>
<sequence>MIRGVRRVIRLSRTTGQAARQSHSEAQHHRTNLTAVIAASAAVATGAALYCTHTIIHNDAPAADAAQQKALSPRLSLDALSYKDNALHTLVWGSNKTHVLDLDEQTTESIRTPAAAAWLENVALRDLALHERHAVCVDARGDVYQWGDGFGSKPGWSSGKPALTLRGKNIVRVQATPSRVFALSASGRIYVLSSSATEQALPAGVPTPASSPWWGTGWLWGEEEYVDFAEILPSEKLGWNERFTSIAAGSDHLLALTSSGRTFAHPISMNANSHGQLGFRRFDVPSPATAGLPHGHARVPVELTPKSIADPYAKASPAIRRVSASPDEHGAAGAAGGLDDKSIRFSDRLFEVPALKGVYVDRIAVGARTSFAKTTSGRVLGWGANEFGQIGLGSQVTLDTITVPTEVILWRNTPSGMRTTCLDIYAGGDLTFFQVERADGSAMPYIDVLACGNGQFGGLGNALFSNAQSSPVRARNVSGLLEFSEKHNNLQPVVPHDISVSPTGHVLLTLDTLAHSGPGATGRDILAWGASYDYQLGNGKRGSVPTPTNVANGDGERFMLGKRRAGEVRDLQGKLWKKNIEVEQKAVAGWGNSIVYWKIYS</sequence>
<dbReference type="GO" id="GO:0005743">
    <property type="term" value="C:mitochondrial inner membrane"/>
    <property type="evidence" value="ECO:0007669"/>
    <property type="project" value="TreeGrafter"/>
</dbReference>
<dbReference type="STRING" id="670580.A0A1X6N8G9"/>
<dbReference type="OrthoDB" id="10256179at2759"/>
<dbReference type="PANTHER" id="PTHR47563:SF1">
    <property type="entry name" value="PROTEIN FMP25, MITOCHONDRIAL"/>
    <property type="match status" value="1"/>
</dbReference>
<dbReference type="GO" id="GO:0034551">
    <property type="term" value="P:mitochondrial respiratory chain complex III assembly"/>
    <property type="evidence" value="ECO:0007669"/>
    <property type="project" value="TreeGrafter"/>
</dbReference>
<dbReference type="PANTHER" id="PTHR47563">
    <property type="entry name" value="PROTEIN FMP25, MITOCHONDRIAL"/>
    <property type="match status" value="1"/>
</dbReference>
<dbReference type="AlphaFoldDB" id="A0A1X6N8G9"/>
<dbReference type="PROSITE" id="PS00626">
    <property type="entry name" value="RCC1_2"/>
    <property type="match status" value="1"/>
</dbReference>
<feature type="repeat" description="RCC1" evidence="1">
    <location>
        <begin position="377"/>
        <end position="437"/>
    </location>
</feature>
<proteinExistence type="predicted"/>
<dbReference type="Gene3D" id="2.130.10.30">
    <property type="entry name" value="Regulator of chromosome condensation 1/beta-lactamase-inhibitor protein II"/>
    <property type="match status" value="1"/>
</dbReference>
<name>A0A1X6N8G9_9APHY</name>
<protein>
    <recommendedName>
        <fullName evidence="4">RCC1/BLIP-II protein</fullName>
    </recommendedName>
</protein>
<gene>
    <name evidence="2" type="ORF">POSPLADRAFT_1134250</name>
</gene>
<dbReference type="InterPro" id="IPR000408">
    <property type="entry name" value="Reg_chr_condens"/>
</dbReference>
<evidence type="ECO:0000313" key="3">
    <source>
        <dbReference type="Proteomes" id="UP000194127"/>
    </source>
</evidence>
<dbReference type="SUPFAM" id="SSF50985">
    <property type="entry name" value="RCC1/BLIP-II"/>
    <property type="match status" value="1"/>
</dbReference>
<dbReference type="InterPro" id="IPR009091">
    <property type="entry name" value="RCC1/BLIP-II"/>
</dbReference>
<evidence type="ECO:0000313" key="2">
    <source>
        <dbReference type="EMBL" id="OSX64928.1"/>
    </source>
</evidence>
<evidence type="ECO:0000256" key="1">
    <source>
        <dbReference type="PROSITE-ProRule" id="PRU00235"/>
    </source>
</evidence>
<dbReference type="RefSeq" id="XP_024341722.1">
    <property type="nucleotide sequence ID" value="XM_024484452.1"/>
</dbReference>
<dbReference type="InterPro" id="IPR053245">
    <property type="entry name" value="MitoProcess-Associated"/>
</dbReference>
<dbReference type="Proteomes" id="UP000194127">
    <property type="component" value="Unassembled WGS sequence"/>
</dbReference>
<dbReference type="GeneID" id="36329401"/>
<evidence type="ECO:0008006" key="4">
    <source>
        <dbReference type="Google" id="ProtNLM"/>
    </source>
</evidence>
<organism evidence="2 3">
    <name type="scientific">Postia placenta MAD-698-R-SB12</name>
    <dbReference type="NCBI Taxonomy" id="670580"/>
    <lineage>
        <taxon>Eukaryota</taxon>
        <taxon>Fungi</taxon>
        <taxon>Dikarya</taxon>
        <taxon>Basidiomycota</taxon>
        <taxon>Agaricomycotina</taxon>
        <taxon>Agaricomycetes</taxon>
        <taxon>Polyporales</taxon>
        <taxon>Adustoporiaceae</taxon>
        <taxon>Rhodonia</taxon>
    </lineage>
</organism>
<dbReference type="PROSITE" id="PS50012">
    <property type="entry name" value="RCC1_3"/>
    <property type="match status" value="1"/>
</dbReference>
<reference evidence="2 3" key="1">
    <citation type="submission" date="2017-04" db="EMBL/GenBank/DDBJ databases">
        <title>Genome Sequence of the Model Brown-Rot Fungus Postia placenta SB12.</title>
        <authorList>
            <consortium name="DOE Joint Genome Institute"/>
            <person name="Gaskell J."/>
            <person name="Kersten P."/>
            <person name="Larrondo L.F."/>
            <person name="Canessa P."/>
            <person name="Martinez D."/>
            <person name="Hibbett D."/>
            <person name="Schmoll M."/>
            <person name="Kubicek C.P."/>
            <person name="Martinez A.T."/>
            <person name="Yadav J."/>
            <person name="Master E."/>
            <person name="Magnuson J.K."/>
            <person name="James T."/>
            <person name="Yaver D."/>
            <person name="Berka R."/>
            <person name="Labutti K."/>
            <person name="Lipzen A."/>
            <person name="Aerts A."/>
            <person name="Barry K."/>
            <person name="Henrissat B."/>
            <person name="Blanchette R."/>
            <person name="Grigoriev I."/>
            <person name="Cullen D."/>
        </authorList>
    </citation>
    <scope>NUCLEOTIDE SEQUENCE [LARGE SCALE GENOMIC DNA]</scope>
    <source>
        <strain evidence="2 3">MAD-698-R-SB12</strain>
    </source>
</reference>
<dbReference type="Pfam" id="PF13540">
    <property type="entry name" value="RCC1_2"/>
    <property type="match status" value="1"/>
</dbReference>
<keyword evidence="3" id="KW-1185">Reference proteome</keyword>
<accession>A0A1X6N8G9</accession>